<accession>A0A2J6RVN7</accession>
<feature type="compositionally biased region" description="Polar residues" evidence="1">
    <location>
        <begin position="33"/>
        <end position="43"/>
    </location>
</feature>
<name>A0A2J6RVN7_HYAVF</name>
<reference evidence="2 3" key="1">
    <citation type="submission" date="2016-04" db="EMBL/GenBank/DDBJ databases">
        <title>A degradative enzymes factory behind the ericoid mycorrhizal symbiosis.</title>
        <authorList>
            <consortium name="DOE Joint Genome Institute"/>
            <person name="Martino E."/>
            <person name="Morin E."/>
            <person name="Grelet G."/>
            <person name="Kuo A."/>
            <person name="Kohler A."/>
            <person name="Daghino S."/>
            <person name="Barry K."/>
            <person name="Choi C."/>
            <person name="Cichocki N."/>
            <person name="Clum A."/>
            <person name="Copeland A."/>
            <person name="Hainaut M."/>
            <person name="Haridas S."/>
            <person name="Labutti K."/>
            <person name="Lindquist E."/>
            <person name="Lipzen A."/>
            <person name="Khouja H.-R."/>
            <person name="Murat C."/>
            <person name="Ohm R."/>
            <person name="Olson A."/>
            <person name="Spatafora J."/>
            <person name="Veneault-Fourrey C."/>
            <person name="Henrissat B."/>
            <person name="Grigoriev I."/>
            <person name="Martin F."/>
            <person name="Perotto S."/>
        </authorList>
    </citation>
    <scope>NUCLEOTIDE SEQUENCE [LARGE SCALE GENOMIC DNA]</scope>
    <source>
        <strain evidence="2 3">F</strain>
    </source>
</reference>
<organism evidence="2 3">
    <name type="scientific">Hyaloscypha variabilis (strain UAMH 11265 / GT02V1 / F)</name>
    <name type="common">Meliniomyces variabilis</name>
    <dbReference type="NCBI Taxonomy" id="1149755"/>
    <lineage>
        <taxon>Eukaryota</taxon>
        <taxon>Fungi</taxon>
        <taxon>Dikarya</taxon>
        <taxon>Ascomycota</taxon>
        <taxon>Pezizomycotina</taxon>
        <taxon>Leotiomycetes</taxon>
        <taxon>Helotiales</taxon>
        <taxon>Hyaloscyphaceae</taxon>
        <taxon>Hyaloscypha</taxon>
        <taxon>Hyaloscypha variabilis</taxon>
    </lineage>
</organism>
<proteinExistence type="predicted"/>
<dbReference type="Proteomes" id="UP000235786">
    <property type="component" value="Unassembled WGS sequence"/>
</dbReference>
<feature type="region of interest" description="Disordered" evidence="1">
    <location>
        <begin position="28"/>
        <end position="58"/>
    </location>
</feature>
<keyword evidence="3" id="KW-1185">Reference proteome</keyword>
<dbReference type="EMBL" id="KZ613943">
    <property type="protein sequence ID" value="PMD42566.1"/>
    <property type="molecule type" value="Genomic_DNA"/>
</dbReference>
<gene>
    <name evidence="2" type="ORF">L207DRAFT_527460</name>
</gene>
<evidence type="ECO:0000256" key="1">
    <source>
        <dbReference type="SAM" id="MobiDB-lite"/>
    </source>
</evidence>
<dbReference type="AlphaFoldDB" id="A0A2J6RVN7"/>
<evidence type="ECO:0000313" key="3">
    <source>
        <dbReference type="Proteomes" id="UP000235786"/>
    </source>
</evidence>
<protein>
    <submittedName>
        <fullName evidence="2">Uncharacterized protein</fullName>
    </submittedName>
</protein>
<sequence>MTACLDFLDNEGRNAKVDVPGVAFKAERASERTGWSQRRTTAKLTGETRDSKESRDGGRQHLFDLEIPNCQRLKQEEEGRSSRVESRRRMAAAVSHLWPSRGRGDRKWAPQFLSYLLAGSVRRPTSRRKCFGPGVLERKLIVGECVVQEHERCCCGAALLDTQRASVHAIELQLQLELHDTGEELASAAGMRSVCKSVAARRQEQFTNSDRDAVRNTYYVLLVLCRW</sequence>
<feature type="compositionally biased region" description="Basic and acidic residues" evidence="1">
    <location>
        <begin position="46"/>
        <end position="58"/>
    </location>
</feature>
<evidence type="ECO:0000313" key="2">
    <source>
        <dbReference type="EMBL" id="PMD42566.1"/>
    </source>
</evidence>